<evidence type="ECO:0000256" key="2">
    <source>
        <dbReference type="ARBA" id="ARBA00022723"/>
    </source>
</evidence>
<evidence type="ECO:0000259" key="6">
    <source>
        <dbReference type="PROSITE" id="PS50255"/>
    </source>
</evidence>
<dbReference type="Gene3D" id="3.10.120.10">
    <property type="entry name" value="Cytochrome b5-like heme/steroid binding domain"/>
    <property type="match status" value="1"/>
</dbReference>
<evidence type="ECO:0000313" key="7">
    <source>
        <dbReference type="EMBL" id="RMX36458.1"/>
    </source>
</evidence>
<keyword evidence="3 5" id="KW-0408">Iron</keyword>
<dbReference type="InterPro" id="IPR001199">
    <property type="entry name" value="Cyt_B5-like_heme/steroid-bd"/>
</dbReference>
<dbReference type="PANTHER" id="PTHR19359">
    <property type="entry name" value="CYTOCHROME B5"/>
    <property type="match status" value="1"/>
</dbReference>
<comment type="similarity">
    <text evidence="4 5">Belongs to the cytochrome b5 family.</text>
</comment>
<dbReference type="PROSITE" id="PS00191">
    <property type="entry name" value="CYTOCHROME_B5_1"/>
    <property type="match status" value="1"/>
</dbReference>
<gene>
    <name evidence="7" type="ORF">pdam_00010033</name>
</gene>
<evidence type="ECO:0000256" key="5">
    <source>
        <dbReference type="RuleBase" id="RU362121"/>
    </source>
</evidence>
<sequence>MDRMVSLKEIQKHNKVDNAWIVIDGKVYNVSSYIASHPGGDSILKNVGGDATEGFHNQPAHRVVKNHIASLLQKFYVGLLALEKENFDNQP</sequence>
<dbReference type="GO" id="GO:0016020">
    <property type="term" value="C:membrane"/>
    <property type="evidence" value="ECO:0007669"/>
    <property type="project" value="TreeGrafter"/>
</dbReference>
<keyword evidence="8" id="KW-1185">Reference proteome</keyword>
<evidence type="ECO:0000256" key="1">
    <source>
        <dbReference type="ARBA" id="ARBA00022617"/>
    </source>
</evidence>
<keyword evidence="2 5" id="KW-0479">Metal-binding</keyword>
<dbReference type="Pfam" id="PF00173">
    <property type="entry name" value="Cyt-b5"/>
    <property type="match status" value="1"/>
</dbReference>
<feature type="domain" description="Cytochrome b5 heme-binding" evidence="6">
    <location>
        <begin position="2"/>
        <end position="81"/>
    </location>
</feature>
<dbReference type="SUPFAM" id="SSF55856">
    <property type="entry name" value="Cytochrome b5-like heme/steroid binding domain"/>
    <property type="match status" value="1"/>
</dbReference>
<dbReference type="STRING" id="46731.A0A3M6T536"/>
<dbReference type="GO" id="GO:0020037">
    <property type="term" value="F:heme binding"/>
    <property type="evidence" value="ECO:0007669"/>
    <property type="project" value="UniProtKB-UniRule"/>
</dbReference>
<dbReference type="InterPro" id="IPR036400">
    <property type="entry name" value="Cyt_B5-like_heme/steroid_sf"/>
</dbReference>
<dbReference type="GO" id="GO:0046872">
    <property type="term" value="F:metal ion binding"/>
    <property type="evidence" value="ECO:0007669"/>
    <property type="project" value="UniProtKB-UniRule"/>
</dbReference>
<dbReference type="PROSITE" id="PS50255">
    <property type="entry name" value="CYTOCHROME_B5_2"/>
    <property type="match status" value="1"/>
</dbReference>
<evidence type="ECO:0000313" key="8">
    <source>
        <dbReference type="Proteomes" id="UP000275408"/>
    </source>
</evidence>
<dbReference type="InterPro" id="IPR050668">
    <property type="entry name" value="Cytochrome_b5"/>
</dbReference>
<dbReference type="InterPro" id="IPR018506">
    <property type="entry name" value="Cyt_B5_heme-BS"/>
</dbReference>
<reference evidence="7 8" key="1">
    <citation type="journal article" date="2018" name="Sci. Rep.">
        <title>Comparative analysis of the Pocillopora damicornis genome highlights role of immune system in coral evolution.</title>
        <authorList>
            <person name="Cunning R."/>
            <person name="Bay R.A."/>
            <person name="Gillette P."/>
            <person name="Baker A.C."/>
            <person name="Traylor-Knowles N."/>
        </authorList>
    </citation>
    <scope>NUCLEOTIDE SEQUENCE [LARGE SCALE GENOMIC DNA]</scope>
    <source>
        <strain evidence="7">RSMAS</strain>
        <tissue evidence="7">Whole animal</tissue>
    </source>
</reference>
<dbReference type="PANTHER" id="PTHR19359:SF95">
    <property type="entry name" value="CYTOCHROME B5 TYPE B"/>
    <property type="match status" value="1"/>
</dbReference>
<dbReference type="Proteomes" id="UP000275408">
    <property type="component" value="Unassembled WGS sequence"/>
</dbReference>
<name>A0A3M6T536_POCDA</name>
<organism evidence="7 8">
    <name type="scientific">Pocillopora damicornis</name>
    <name type="common">Cauliflower coral</name>
    <name type="synonym">Millepora damicornis</name>
    <dbReference type="NCBI Taxonomy" id="46731"/>
    <lineage>
        <taxon>Eukaryota</taxon>
        <taxon>Metazoa</taxon>
        <taxon>Cnidaria</taxon>
        <taxon>Anthozoa</taxon>
        <taxon>Hexacorallia</taxon>
        <taxon>Scleractinia</taxon>
        <taxon>Astrocoeniina</taxon>
        <taxon>Pocilloporidae</taxon>
        <taxon>Pocillopora</taxon>
    </lineage>
</organism>
<proteinExistence type="inferred from homology"/>
<dbReference type="EMBL" id="RCHS01004322">
    <property type="protein sequence ID" value="RMX36458.1"/>
    <property type="molecule type" value="Genomic_DNA"/>
</dbReference>
<dbReference type="SMART" id="SM01117">
    <property type="entry name" value="Cyt-b5"/>
    <property type="match status" value="1"/>
</dbReference>
<keyword evidence="1 5" id="KW-0349">Heme</keyword>
<protein>
    <recommendedName>
        <fullName evidence="6">Cytochrome b5 heme-binding domain-containing protein</fullName>
    </recommendedName>
</protein>
<dbReference type="AlphaFoldDB" id="A0A3M6T536"/>
<comment type="caution">
    <text evidence="7">The sequence shown here is derived from an EMBL/GenBank/DDBJ whole genome shotgun (WGS) entry which is preliminary data.</text>
</comment>
<dbReference type="OMA" id="CTHDDLW"/>
<dbReference type="OrthoDB" id="260519at2759"/>
<evidence type="ECO:0000256" key="3">
    <source>
        <dbReference type="ARBA" id="ARBA00023004"/>
    </source>
</evidence>
<evidence type="ECO:0000256" key="4">
    <source>
        <dbReference type="ARBA" id="ARBA00038168"/>
    </source>
</evidence>
<accession>A0A3M6T536</accession>